<dbReference type="NCBIfam" id="TIGR00216">
    <property type="entry name" value="ispH_lytB"/>
    <property type="match status" value="1"/>
</dbReference>
<evidence type="ECO:0000256" key="2">
    <source>
        <dbReference type="ARBA" id="ARBA00022485"/>
    </source>
</evidence>
<dbReference type="AlphaFoldDB" id="A0A841EHS1"/>
<evidence type="ECO:0000256" key="8">
    <source>
        <dbReference type="ARBA" id="ARBA00046314"/>
    </source>
</evidence>
<dbReference type="Pfam" id="PF02401">
    <property type="entry name" value="LYTB"/>
    <property type="match status" value="1"/>
</dbReference>
<dbReference type="GO" id="GO:0050992">
    <property type="term" value="P:dimethylallyl diphosphate biosynthetic process"/>
    <property type="evidence" value="ECO:0007669"/>
    <property type="project" value="InterPro"/>
</dbReference>
<sequence length="431" mass="48621">MEVISNSSDIELFRVDAPSEGDTRRKMKKMKSFQIPDLYKSTIIGGIKEKRRLQDKLKKDFTPTVLDYGMVKFLISRHFGFCYGVENAVEIAYRTIDENPDKRIFLLSEMIHNPDVNADLLSRGVNFIMDTSGRQLIPWEELSANDVVIVPAFGTTVEIQQRLSDIGINAYQYDTTCPFVEKVWNRATAIGQKDYTIVVHGKPSHEETRATFSHAKENAPTIVVKDMKQTIELAKYITGEKSAEQFYEEFKGQYSEGFDVTKDLQRIGVVNQTTMLASDTQGIADYLKQIMIQQYNIEGSDVTAYFADTRDTLCYATNDNQSATYGLLKEEADLVVVAGGYNSSNTSHLVELCEQKLPTYFISSADKILTENLISHFDLHSKTERHTSNFIPQKDQVTIMLTCGASCPDAVVESILLKLHSFFPEALPIEA</sequence>
<evidence type="ECO:0000256" key="1">
    <source>
        <dbReference type="ARBA" id="ARBA00001966"/>
    </source>
</evidence>
<comment type="pathway">
    <text evidence="7">Isoprenoid biosynthesis; isopentenyl diphosphate biosynthesis via DXP pathway; isopentenyl diphosphate from 1-deoxy-D-xylulose 5-phosphate: step 6/6.</text>
</comment>
<comment type="caution">
    <text evidence="9">The sequence shown here is derived from an EMBL/GenBank/DDBJ whole genome shotgun (WGS) entry which is preliminary data.</text>
</comment>
<dbReference type="PANTHER" id="PTHR31619">
    <property type="entry name" value="4-HYDROXY-3-METHYLBUT-2-ENYL DIPHOSPHATE REDUCTASE, CHLOROPLASTIC"/>
    <property type="match status" value="1"/>
</dbReference>
<dbReference type="EMBL" id="JACHKT010000002">
    <property type="protein sequence ID" value="MBB6001794.1"/>
    <property type="molecule type" value="Genomic_DNA"/>
</dbReference>
<dbReference type="EC" id="1.17.7.4" evidence="9"/>
<dbReference type="Proteomes" id="UP000524404">
    <property type="component" value="Unassembled WGS sequence"/>
</dbReference>
<name>A0A841EHS1_9BACT</name>
<evidence type="ECO:0000256" key="3">
    <source>
        <dbReference type="ARBA" id="ARBA00022723"/>
    </source>
</evidence>
<evidence type="ECO:0000256" key="4">
    <source>
        <dbReference type="ARBA" id="ARBA00023002"/>
    </source>
</evidence>
<evidence type="ECO:0000313" key="9">
    <source>
        <dbReference type="EMBL" id="MBB6001794.1"/>
    </source>
</evidence>
<dbReference type="GO" id="GO:0046872">
    <property type="term" value="F:metal ion binding"/>
    <property type="evidence" value="ECO:0007669"/>
    <property type="project" value="UniProtKB-KW"/>
</dbReference>
<keyword evidence="3" id="KW-0479">Metal-binding</keyword>
<dbReference type="GO" id="GO:0019288">
    <property type="term" value="P:isopentenyl diphosphate biosynthetic process, methylerythritol 4-phosphate pathway"/>
    <property type="evidence" value="ECO:0007669"/>
    <property type="project" value="InterPro"/>
</dbReference>
<keyword evidence="4 9" id="KW-0560">Oxidoreductase</keyword>
<keyword evidence="2" id="KW-0004">4Fe-4S</keyword>
<accession>A0A841EHS1</accession>
<dbReference type="InterPro" id="IPR003451">
    <property type="entry name" value="LytB/IspH"/>
</dbReference>
<evidence type="ECO:0000256" key="6">
    <source>
        <dbReference type="ARBA" id="ARBA00023014"/>
    </source>
</evidence>
<dbReference type="GO" id="GO:0051745">
    <property type="term" value="F:4-hydroxy-3-methylbut-2-enyl diphosphate reductase activity"/>
    <property type="evidence" value="ECO:0007669"/>
    <property type="project" value="UniProtKB-EC"/>
</dbReference>
<comment type="pathway">
    <text evidence="8">Isoprenoid biosynthesis; dimethylallyl diphosphate biosynthesis; dimethylallyl diphosphate from (2E)-4-hydroxy-3-methylbutenyl diphosphate: step 1/1.</text>
</comment>
<dbReference type="GO" id="GO:0051539">
    <property type="term" value="F:4 iron, 4 sulfur cluster binding"/>
    <property type="evidence" value="ECO:0007669"/>
    <property type="project" value="UniProtKB-KW"/>
</dbReference>
<protein>
    <submittedName>
        <fullName evidence="9">4-hydroxy-3-methylbut-2-enyl diphosphate reductase</fullName>
        <ecNumber evidence="9">1.17.7.4</ecNumber>
    </submittedName>
</protein>
<dbReference type="Gene3D" id="3.40.1010.20">
    <property type="entry name" value="4-hydroxy-3-methylbut-2-enyl diphosphate reductase, catalytic domain"/>
    <property type="match status" value="2"/>
</dbReference>
<keyword evidence="6" id="KW-0411">Iron-sulfur</keyword>
<dbReference type="Gene3D" id="3.40.50.11270">
    <property type="match status" value="1"/>
</dbReference>
<evidence type="ECO:0000313" key="10">
    <source>
        <dbReference type="Proteomes" id="UP000524404"/>
    </source>
</evidence>
<gene>
    <name evidence="9" type="ORF">HNP25_000434</name>
</gene>
<keyword evidence="5" id="KW-0408">Iron</keyword>
<dbReference type="PANTHER" id="PTHR31619:SF5">
    <property type="entry name" value="4-HYDROXY-3-METHYLBUT-2-ENYL DIPHOSPHATE REDUCTASE, CHLOROPLASTIC"/>
    <property type="match status" value="1"/>
</dbReference>
<reference evidence="9 10" key="1">
    <citation type="submission" date="2020-08" db="EMBL/GenBank/DDBJ databases">
        <title>Functional genomics of gut bacteria from endangered species of beetles.</title>
        <authorList>
            <person name="Carlos-Shanley C."/>
        </authorList>
    </citation>
    <scope>NUCLEOTIDE SEQUENCE [LARGE SCALE GENOMIC DNA]</scope>
    <source>
        <strain evidence="9 10">S00070</strain>
    </source>
</reference>
<dbReference type="CDD" id="cd13944">
    <property type="entry name" value="lytB_ispH"/>
    <property type="match status" value="1"/>
</dbReference>
<proteinExistence type="predicted"/>
<comment type="cofactor">
    <cofactor evidence="1">
        <name>[4Fe-4S] cluster</name>
        <dbReference type="ChEBI" id="CHEBI:49883"/>
    </cofactor>
</comment>
<evidence type="ECO:0000256" key="5">
    <source>
        <dbReference type="ARBA" id="ARBA00023004"/>
    </source>
</evidence>
<keyword evidence="10" id="KW-1185">Reference proteome</keyword>
<evidence type="ECO:0000256" key="7">
    <source>
        <dbReference type="ARBA" id="ARBA00046313"/>
    </source>
</evidence>
<organism evidence="9 10">
    <name type="scientific">Arcicella rosea</name>
    <dbReference type="NCBI Taxonomy" id="502909"/>
    <lineage>
        <taxon>Bacteria</taxon>
        <taxon>Pseudomonadati</taxon>
        <taxon>Bacteroidota</taxon>
        <taxon>Cytophagia</taxon>
        <taxon>Cytophagales</taxon>
        <taxon>Flectobacillaceae</taxon>
        <taxon>Arcicella</taxon>
    </lineage>
</organism>
<dbReference type="NCBIfam" id="NF009911">
    <property type="entry name" value="PRK13371.1"/>
    <property type="match status" value="1"/>
</dbReference>